<protein>
    <submittedName>
        <fullName evidence="1">Uncharacterized protein</fullName>
    </submittedName>
</protein>
<organism evidence="1 2">
    <name type="scientific">Parasitella parasitica</name>
    <dbReference type="NCBI Taxonomy" id="35722"/>
    <lineage>
        <taxon>Eukaryota</taxon>
        <taxon>Fungi</taxon>
        <taxon>Fungi incertae sedis</taxon>
        <taxon>Mucoromycota</taxon>
        <taxon>Mucoromycotina</taxon>
        <taxon>Mucoromycetes</taxon>
        <taxon>Mucorales</taxon>
        <taxon>Mucorineae</taxon>
        <taxon>Mucoraceae</taxon>
        <taxon>Parasitella</taxon>
    </lineage>
</organism>
<proteinExistence type="predicted"/>
<gene>
    <name evidence="1" type="primary">PARPA_08238.1 scaffold 32264</name>
</gene>
<keyword evidence="2" id="KW-1185">Reference proteome</keyword>
<evidence type="ECO:0000313" key="2">
    <source>
        <dbReference type="Proteomes" id="UP000054107"/>
    </source>
</evidence>
<accession>A0A0B7NEV9</accession>
<dbReference type="Proteomes" id="UP000054107">
    <property type="component" value="Unassembled WGS sequence"/>
</dbReference>
<evidence type="ECO:0000313" key="1">
    <source>
        <dbReference type="EMBL" id="CEP14082.1"/>
    </source>
</evidence>
<dbReference type="EMBL" id="LN730907">
    <property type="protein sequence ID" value="CEP14082.1"/>
    <property type="molecule type" value="Genomic_DNA"/>
</dbReference>
<reference evidence="1 2" key="1">
    <citation type="submission" date="2014-09" db="EMBL/GenBank/DDBJ databases">
        <authorList>
            <person name="Ellenberger Sabrina"/>
        </authorList>
    </citation>
    <scope>NUCLEOTIDE SEQUENCE [LARGE SCALE GENOMIC DNA]</scope>
    <source>
        <strain evidence="1 2">CBS 412.66</strain>
    </source>
</reference>
<name>A0A0B7NEV9_9FUNG</name>
<dbReference type="STRING" id="35722.A0A0B7NEV9"/>
<dbReference type="OrthoDB" id="2259475at2759"/>
<dbReference type="AlphaFoldDB" id="A0A0B7NEV9"/>
<sequence>MEDYIKSHFQNFDAVVFFEKTAAQISRERATFQFEEAVDKLAEDTSNSYNLVSWCKNVQQSNYEIVNTDEAIVYWTNKEKATSNLYASLASSTSSRFVDERNANTQISVAMKSNTITRMKRKQESTNRRAESDKLLKLSLNSIVDLSDNSADGQKLYFDDAAWEEMKKCYRIKTPDHRHLKDYKKQLAKLNKYLKNMDLVKAYKVVRRLEIDSLDSIDEKVYKIYAYIIDVFRFNAKALLVKSNDPSELDYLMKIWGYILEALFAGQDNVRCKCDHLKLAVESKDILDFFVRSSSVFNHQTVSIPMIQLCANSCDVTKLFLADEGLYCIKEYYNLTLPLHATEFGKIADDWFHKLFSLRSHVLSLLQYLDLDSKSKTYNDHFARAVPSQEQTDYQTWIRGSFYPPGDDAALLIPTPDQLYGSDSNKRRRE</sequence>